<keyword evidence="1" id="KW-0548">Nucleotidyltransferase</keyword>
<gene>
    <name evidence="1" type="ORF">Tci_016756</name>
</gene>
<dbReference type="GO" id="GO:0003964">
    <property type="term" value="F:RNA-directed DNA polymerase activity"/>
    <property type="evidence" value="ECO:0007669"/>
    <property type="project" value="UniProtKB-KW"/>
</dbReference>
<name>A0A6L2K5V4_TANCI</name>
<dbReference type="EMBL" id="BKCJ010001893">
    <property type="protein sequence ID" value="GEU44778.1"/>
    <property type="molecule type" value="Genomic_DNA"/>
</dbReference>
<proteinExistence type="predicted"/>
<dbReference type="Gene3D" id="4.10.60.10">
    <property type="entry name" value="Zinc finger, CCHC-type"/>
    <property type="match status" value="1"/>
</dbReference>
<reference evidence="1" key="1">
    <citation type="journal article" date="2019" name="Sci. Rep.">
        <title>Draft genome of Tanacetum cinerariifolium, the natural source of mosquito coil.</title>
        <authorList>
            <person name="Yamashiro T."/>
            <person name="Shiraishi A."/>
            <person name="Satake H."/>
            <person name="Nakayama K."/>
        </authorList>
    </citation>
    <scope>NUCLEOTIDE SEQUENCE</scope>
</reference>
<dbReference type="AlphaFoldDB" id="A0A6L2K5V4"/>
<keyword evidence="1" id="KW-0695">RNA-directed DNA polymerase</keyword>
<accession>A0A6L2K5V4</accession>
<organism evidence="1">
    <name type="scientific">Tanacetum cinerariifolium</name>
    <name type="common">Dalmatian daisy</name>
    <name type="synonym">Chrysanthemum cinerariifolium</name>
    <dbReference type="NCBI Taxonomy" id="118510"/>
    <lineage>
        <taxon>Eukaryota</taxon>
        <taxon>Viridiplantae</taxon>
        <taxon>Streptophyta</taxon>
        <taxon>Embryophyta</taxon>
        <taxon>Tracheophyta</taxon>
        <taxon>Spermatophyta</taxon>
        <taxon>Magnoliopsida</taxon>
        <taxon>eudicotyledons</taxon>
        <taxon>Gunneridae</taxon>
        <taxon>Pentapetalae</taxon>
        <taxon>asterids</taxon>
        <taxon>campanulids</taxon>
        <taxon>Asterales</taxon>
        <taxon>Asteraceae</taxon>
        <taxon>Asteroideae</taxon>
        <taxon>Anthemideae</taxon>
        <taxon>Anthemidinae</taxon>
        <taxon>Tanacetum</taxon>
    </lineage>
</organism>
<comment type="caution">
    <text evidence="1">The sequence shown here is derived from an EMBL/GenBank/DDBJ whole genome shotgun (WGS) entry which is preliminary data.</text>
</comment>
<protein>
    <submittedName>
        <fullName evidence="1">Reverse transcriptase domain-containing protein</fullName>
    </submittedName>
</protein>
<sequence>MASLLPNYEEGERVNGFVEVGGVEDVGEVGNRGNVRKQNGNVVNENVQENVRNVLLNGDRDISGCSIDQKVKYTFGSFVEEFCPSHEMQKLKTELWNHAMVGAGHAAYTDRFHELARLVPHLVTPESRKIKRYVYGLAPQIHMMVGVPEPKTMQKDVWISSVLTDEAVRNGSIKKVEKRGNRGNLARIRMVGMITRTGNAFDKTTNPVGKENIGAWPKCTTCNSYHAPRGPCHTCFNCNHPVHLEKDCRDMPRNVNLVNAKNLTVRACYECDSTDRVRSACPRLNTAQGP</sequence>
<evidence type="ECO:0000313" key="1">
    <source>
        <dbReference type="EMBL" id="GEU44778.1"/>
    </source>
</evidence>
<keyword evidence="1" id="KW-0808">Transferase</keyword>